<dbReference type="SUPFAM" id="SSF51445">
    <property type="entry name" value="(Trans)glycosidases"/>
    <property type="match status" value="1"/>
</dbReference>
<dbReference type="GO" id="GO:0009251">
    <property type="term" value="P:glucan catabolic process"/>
    <property type="evidence" value="ECO:0007669"/>
    <property type="project" value="TreeGrafter"/>
</dbReference>
<evidence type="ECO:0000256" key="9">
    <source>
        <dbReference type="ARBA" id="ARBA00022801"/>
    </source>
</evidence>
<evidence type="ECO:0000256" key="3">
    <source>
        <dbReference type="ARBA" id="ARBA00005336"/>
    </source>
</evidence>
<comment type="function">
    <text evidence="10">Beta-glucosidases are one of a number of cellulolytic enzymes involved in the degradation of cellulosic biomass. Catalyzes the last step releasing glucose from the inhibitory cellobiose.</text>
</comment>
<keyword evidence="14" id="KW-1185">Reference proteome</keyword>
<evidence type="ECO:0000256" key="6">
    <source>
        <dbReference type="ARBA" id="ARBA00022603"/>
    </source>
</evidence>
<dbReference type="EMBL" id="CAMXCT020000085">
    <property type="protein sequence ID" value="CAL1126946.1"/>
    <property type="molecule type" value="Genomic_DNA"/>
</dbReference>
<evidence type="ECO:0000256" key="1">
    <source>
        <dbReference type="ARBA" id="ARBA00000448"/>
    </source>
</evidence>
<feature type="region of interest" description="Disordered" evidence="11">
    <location>
        <begin position="518"/>
        <end position="539"/>
    </location>
</feature>
<organism evidence="12">
    <name type="scientific">Cladocopium goreaui</name>
    <dbReference type="NCBI Taxonomy" id="2562237"/>
    <lineage>
        <taxon>Eukaryota</taxon>
        <taxon>Sar</taxon>
        <taxon>Alveolata</taxon>
        <taxon>Dinophyceae</taxon>
        <taxon>Suessiales</taxon>
        <taxon>Symbiodiniaceae</taxon>
        <taxon>Cladocopium</taxon>
    </lineage>
</organism>
<dbReference type="Gene3D" id="3.40.50.150">
    <property type="entry name" value="Vaccinia Virus protein VP39"/>
    <property type="match status" value="1"/>
</dbReference>
<evidence type="ECO:0000313" key="14">
    <source>
        <dbReference type="Proteomes" id="UP001152797"/>
    </source>
</evidence>
<dbReference type="InterPro" id="IPR029063">
    <property type="entry name" value="SAM-dependent_MTases_sf"/>
</dbReference>
<dbReference type="EMBL" id="CAMXCT030000085">
    <property type="protein sequence ID" value="CAL4760883.1"/>
    <property type="molecule type" value="Genomic_DNA"/>
</dbReference>
<dbReference type="GO" id="GO:0032259">
    <property type="term" value="P:methylation"/>
    <property type="evidence" value="ECO:0007669"/>
    <property type="project" value="UniProtKB-KW"/>
</dbReference>
<comment type="catalytic activity">
    <reaction evidence="1">
        <text>Hydrolysis of terminal, non-reducing beta-D-glucosyl residues with release of beta-D-glucose.</text>
        <dbReference type="EC" id="3.2.1.21"/>
    </reaction>
</comment>
<dbReference type="SUPFAM" id="SSF53335">
    <property type="entry name" value="S-adenosyl-L-methionine-dependent methyltransferases"/>
    <property type="match status" value="1"/>
</dbReference>
<evidence type="ECO:0000256" key="4">
    <source>
        <dbReference type="ARBA" id="ARBA00012744"/>
    </source>
</evidence>
<evidence type="ECO:0000256" key="10">
    <source>
        <dbReference type="ARBA" id="ARBA00024983"/>
    </source>
</evidence>
<dbReference type="GO" id="GO:0008422">
    <property type="term" value="F:beta-glucosidase activity"/>
    <property type="evidence" value="ECO:0007669"/>
    <property type="project" value="UniProtKB-EC"/>
</dbReference>
<dbReference type="EC" id="3.2.1.21" evidence="4"/>
<dbReference type="InterPro" id="IPR050288">
    <property type="entry name" value="Cellulose_deg_GH3"/>
</dbReference>
<dbReference type="Proteomes" id="UP001152797">
    <property type="component" value="Unassembled WGS sequence"/>
</dbReference>
<proteinExistence type="inferred from homology"/>
<evidence type="ECO:0000256" key="11">
    <source>
        <dbReference type="SAM" id="MobiDB-lite"/>
    </source>
</evidence>
<keyword evidence="6" id="KW-0489">Methyltransferase</keyword>
<evidence type="ECO:0000256" key="7">
    <source>
        <dbReference type="ARBA" id="ARBA00022679"/>
    </source>
</evidence>
<keyword evidence="9" id="KW-0378">Hydrolase</keyword>
<evidence type="ECO:0000313" key="12">
    <source>
        <dbReference type="EMBL" id="CAI3973571.1"/>
    </source>
</evidence>
<reference evidence="13 14" key="2">
    <citation type="submission" date="2024-05" db="EMBL/GenBank/DDBJ databases">
        <authorList>
            <person name="Chen Y."/>
            <person name="Shah S."/>
            <person name="Dougan E. K."/>
            <person name="Thang M."/>
            <person name="Chan C."/>
        </authorList>
    </citation>
    <scope>NUCLEOTIDE SEQUENCE [LARGE SCALE GENOMIC DNA]</scope>
</reference>
<keyword evidence="7" id="KW-0808">Transferase</keyword>
<dbReference type="OrthoDB" id="423221at2759"/>
<comment type="similarity">
    <text evidence="3">Belongs to the glycosyl hydrolase 3 family.</text>
</comment>
<evidence type="ECO:0000256" key="8">
    <source>
        <dbReference type="ARBA" id="ARBA00022729"/>
    </source>
</evidence>
<dbReference type="PANTHER" id="PTHR42715">
    <property type="entry name" value="BETA-GLUCOSIDASE"/>
    <property type="match status" value="1"/>
</dbReference>
<dbReference type="InterPro" id="IPR036962">
    <property type="entry name" value="Glyco_hydro_3_N_sf"/>
</dbReference>
<comment type="subcellular location">
    <subcellularLocation>
        <location evidence="2">Secreted</location>
    </subcellularLocation>
</comment>
<dbReference type="Pfam" id="PF00145">
    <property type="entry name" value="DNA_methylase"/>
    <property type="match status" value="1"/>
</dbReference>
<evidence type="ECO:0000256" key="2">
    <source>
        <dbReference type="ARBA" id="ARBA00004613"/>
    </source>
</evidence>
<evidence type="ECO:0000313" key="13">
    <source>
        <dbReference type="EMBL" id="CAL4760883.1"/>
    </source>
</evidence>
<sequence>MPGERRVLRARPSLDADGVKECEQEAKTRCIPADALVDGSWLWNVCRENLDLCRRMAPHRPCWGSATLTWGSLCSGSEGPAWVIAALNQLFEQEGAVDFKLEHVFSCELSAEKRKWIHASSMLAEPACARLAARVSGHDDDELPAVDWEEVLRAADAPCIFCNITDMGAAQAECWEHGPGKCHVRSVDLLVVGTSCKDMSRANPGSVRQEVVLNATESRGGSAQTFKGLLSYLERHRPLMILFENVDAMEDVKAAGQSNMDVFWSQMAAHGYEGQSVLTDSSEFGLPARRRRLYVFLVRVQGNPLLSFQDRNVDSIFTTLVGCCLDVCGMDLVQACASDILLEDHHPAVLEELQLRTWRREEQNRSEKPAPTGDWPDQHMKLAQALRLRWGQGAPPELASNPWFQTLTARGQDALPLLQAQMPAEKSMMRDLSQSIFRANANTWKTDAQKHLAPTMLPKMNVWIEPVGHHVKKARMLLGREALLYQGFPVLLFLETLQKMQQDIEAAGRAKPIIGDELLRNTGGNKRPKWSSDKPEPRGRDLLVSWKPTEALLQDLAGNAMALPVVMTMLQCAFAFVSWRPKDLVGTAAAAPVSTQEAWEGDVAAALAAVQGLHSEDSVADPVSKPAAVSAGVAVLKRKLRERKLGIPDLKMQDAAQGFRATQPNTGGTSTAFPCAKLRAVVKCMLALASTWDENLVALVAAAIATEFKGKGANVILGPSVNVHRGATGGRNFEYLSGEAQLWTLLRVFCFSKNMPTPFEKLIV</sequence>
<dbReference type="GO" id="GO:0005576">
    <property type="term" value="C:extracellular region"/>
    <property type="evidence" value="ECO:0007669"/>
    <property type="project" value="UniProtKB-SubCell"/>
</dbReference>
<reference evidence="12" key="1">
    <citation type="submission" date="2022-10" db="EMBL/GenBank/DDBJ databases">
        <authorList>
            <person name="Chen Y."/>
            <person name="Dougan E. K."/>
            <person name="Chan C."/>
            <person name="Rhodes N."/>
            <person name="Thang M."/>
        </authorList>
    </citation>
    <scope>NUCLEOTIDE SEQUENCE</scope>
</reference>
<dbReference type="PANTHER" id="PTHR42715:SF12">
    <property type="entry name" value="BETA-GLUCOSIDASE G-RELATED"/>
    <property type="match status" value="1"/>
</dbReference>
<dbReference type="Gene3D" id="3.20.20.300">
    <property type="entry name" value="Glycoside hydrolase, family 3, N-terminal domain"/>
    <property type="match status" value="1"/>
</dbReference>
<name>A0A9P1BKX1_9DINO</name>
<accession>A0A9P1BKX1</accession>
<gene>
    <name evidence="12" type="ORF">C1SCF055_LOCUS2070</name>
</gene>
<feature type="compositionally biased region" description="Basic and acidic residues" evidence="11">
    <location>
        <begin position="530"/>
        <end position="539"/>
    </location>
</feature>
<keyword evidence="5" id="KW-0964">Secreted</keyword>
<dbReference type="GO" id="GO:0008168">
    <property type="term" value="F:methyltransferase activity"/>
    <property type="evidence" value="ECO:0007669"/>
    <property type="project" value="UniProtKB-KW"/>
</dbReference>
<dbReference type="InterPro" id="IPR001525">
    <property type="entry name" value="C5_MeTfrase"/>
</dbReference>
<dbReference type="AlphaFoldDB" id="A0A9P1BKX1"/>
<protein>
    <recommendedName>
        <fullName evidence="4">beta-glucosidase</fullName>
        <ecNumber evidence="4">3.2.1.21</ecNumber>
    </recommendedName>
</protein>
<evidence type="ECO:0000256" key="5">
    <source>
        <dbReference type="ARBA" id="ARBA00022525"/>
    </source>
</evidence>
<dbReference type="InterPro" id="IPR017853">
    <property type="entry name" value="GH"/>
</dbReference>
<keyword evidence="8" id="KW-0732">Signal</keyword>
<comment type="caution">
    <text evidence="12">The sequence shown here is derived from an EMBL/GenBank/DDBJ whole genome shotgun (WGS) entry which is preliminary data.</text>
</comment>
<dbReference type="EMBL" id="CAMXCT010000085">
    <property type="protein sequence ID" value="CAI3973571.1"/>
    <property type="molecule type" value="Genomic_DNA"/>
</dbReference>